<proteinExistence type="inferred from homology"/>
<dbReference type="PRINTS" id="PR00066">
    <property type="entry name" value="XRODRMPGMNTG"/>
</dbReference>
<comment type="similarity">
    <text evidence="2">Belongs to the XPG/RAD2 endonuclease family. XPG subfamily.</text>
</comment>
<dbReference type="EMBL" id="JARKHS020007424">
    <property type="protein sequence ID" value="KAK8781706.1"/>
    <property type="molecule type" value="Genomic_DNA"/>
</dbReference>
<evidence type="ECO:0000256" key="5">
    <source>
        <dbReference type="ARBA" id="ARBA00023204"/>
    </source>
</evidence>
<comment type="subcellular location">
    <subcellularLocation>
        <location evidence="1">Nucleus</location>
    </subcellularLocation>
</comment>
<dbReference type="InterPro" id="IPR006085">
    <property type="entry name" value="XPG_DNA_repair_N"/>
</dbReference>
<dbReference type="GO" id="GO:0006289">
    <property type="term" value="P:nucleotide-excision repair"/>
    <property type="evidence" value="ECO:0007669"/>
    <property type="project" value="InterPro"/>
</dbReference>
<dbReference type="InterPro" id="IPR019974">
    <property type="entry name" value="XPG_CS"/>
</dbReference>
<dbReference type="CDD" id="cd09868">
    <property type="entry name" value="PIN_XPG_RAD2"/>
    <property type="match status" value="1"/>
</dbReference>
<organism evidence="9 10">
    <name type="scientific">Amblyomma americanum</name>
    <name type="common">Lone star tick</name>
    <dbReference type="NCBI Taxonomy" id="6943"/>
    <lineage>
        <taxon>Eukaryota</taxon>
        <taxon>Metazoa</taxon>
        <taxon>Ecdysozoa</taxon>
        <taxon>Arthropoda</taxon>
        <taxon>Chelicerata</taxon>
        <taxon>Arachnida</taxon>
        <taxon>Acari</taxon>
        <taxon>Parasitiformes</taxon>
        <taxon>Ixodida</taxon>
        <taxon>Ixodoidea</taxon>
        <taxon>Ixodidae</taxon>
        <taxon>Amblyomminae</taxon>
        <taxon>Amblyomma</taxon>
    </lineage>
</organism>
<dbReference type="PRINTS" id="PR00853">
    <property type="entry name" value="XPGRADSUPER"/>
</dbReference>
<evidence type="ECO:0000256" key="3">
    <source>
        <dbReference type="ARBA" id="ARBA00022759"/>
    </source>
</evidence>
<comment type="caution">
    <text evidence="9">The sequence shown here is derived from an EMBL/GenBank/DDBJ whole genome shotgun (WGS) entry which is preliminary data.</text>
</comment>
<evidence type="ECO:0000256" key="1">
    <source>
        <dbReference type="ARBA" id="ARBA00004123"/>
    </source>
</evidence>
<dbReference type="GO" id="GO:0016788">
    <property type="term" value="F:hydrolase activity, acting on ester bonds"/>
    <property type="evidence" value="ECO:0007669"/>
    <property type="project" value="InterPro"/>
</dbReference>
<feature type="region of interest" description="Disordered" evidence="7">
    <location>
        <begin position="572"/>
        <end position="605"/>
    </location>
</feature>
<dbReference type="AlphaFoldDB" id="A0AAQ4F3P1"/>
<dbReference type="PROSITE" id="PS00841">
    <property type="entry name" value="XPG_1"/>
    <property type="match status" value="1"/>
</dbReference>
<keyword evidence="10" id="KW-1185">Reference proteome</keyword>
<dbReference type="GO" id="GO:0005634">
    <property type="term" value="C:nucleus"/>
    <property type="evidence" value="ECO:0007669"/>
    <property type="project" value="UniProtKB-SubCell"/>
</dbReference>
<dbReference type="SMART" id="SM00485">
    <property type="entry name" value="XPGN"/>
    <property type="match status" value="1"/>
</dbReference>
<keyword evidence="3" id="KW-0255">Endonuclease</keyword>
<name>A0AAQ4F3P1_AMBAM</name>
<feature type="region of interest" description="Disordered" evidence="7">
    <location>
        <begin position="409"/>
        <end position="554"/>
    </location>
</feature>
<dbReference type="InterPro" id="IPR001044">
    <property type="entry name" value="XPG/Rad2_eukaryotes"/>
</dbReference>
<dbReference type="GO" id="GO:0003697">
    <property type="term" value="F:single-stranded DNA binding"/>
    <property type="evidence" value="ECO:0007669"/>
    <property type="project" value="InterPro"/>
</dbReference>
<evidence type="ECO:0000256" key="2">
    <source>
        <dbReference type="ARBA" id="ARBA00005283"/>
    </source>
</evidence>
<dbReference type="Pfam" id="PF00752">
    <property type="entry name" value="XPG_N"/>
    <property type="match status" value="1"/>
</dbReference>
<accession>A0AAQ4F3P1</accession>
<feature type="compositionally biased region" description="Low complexity" evidence="7">
    <location>
        <begin position="417"/>
        <end position="431"/>
    </location>
</feature>
<reference evidence="9 10" key="1">
    <citation type="journal article" date="2023" name="Arcadia Sci">
        <title>De novo assembly of a long-read Amblyomma americanum tick genome.</title>
        <authorList>
            <person name="Chou S."/>
            <person name="Poskanzer K.E."/>
            <person name="Rollins M."/>
            <person name="Thuy-Boun P.S."/>
        </authorList>
    </citation>
    <scope>NUCLEOTIDE SEQUENCE [LARGE SCALE GENOMIC DNA]</scope>
    <source>
        <strain evidence="9">F_SG_1</strain>
        <tissue evidence="9">Salivary glands</tissue>
    </source>
</reference>
<dbReference type="PANTHER" id="PTHR16171">
    <property type="entry name" value="DNA REPAIR PROTEIN COMPLEMENTING XP-G CELLS-RELATED"/>
    <property type="match status" value="1"/>
</dbReference>
<protein>
    <recommendedName>
        <fullName evidence="8">XPG N-terminal domain-containing protein</fullName>
    </recommendedName>
</protein>
<evidence type="ECO:0000256" key="4">
    <source>
        <dbReference type="ARBA" id="ARBA00022763"/>
    </source>
</evidence>
<feature type="domain" description="XPG N-terminal" evidence="8">
    <location>
        <begin position="1"/>
        <end position="98"/>
    </location>
</feature>
<dbReference type="PANTHER" id="PTHR16171:SF7">
    <property type="entry name" value="DNA REPAIR PROTEIN RAD2"/>
    <property type="match status" value="1"/>
</dbReference>
<feature type="compositionally biased region" description="Basic and acidic residues" evidence="7">
    <location>
        <begin position="454"/>
        <end position="467"/>
    </location>
</feature>
<keyword evidence="4" id="KW-0227">DNA damage</keyword>
<dbReference type="InterPro" id="IPR006084">
    <property type="entry name" value="XPG/Rad2"/>
</dbReference>
<evidence type="ECO:0000256" key="6">
    <source>
        <dbReference type="ARBA" id="ARBA00023242"/>
    </source>
</evidence>
<evidence type="ECO:0000313" key="10">
    <source>
        <dbReference type="Proteomes" id="UP001321473"/>
    </source>
</evidence>
<dbReference type="SUPFAM" id="SSF88723">
    <property type="entry name" value="PIN domain-like"/>
    <property type="match status" value="1"/>
</dbReference>
<feature type="compositionally biased region" description="Acidic residues" evidence="7">
    <location>
        <begin position="510"/>
        <end position="519"/>
    </location>
</feature>
<evidence type="ECO:0000313" key="9">
    <source>
        <dbReference type="EMBL" id="KAK8781706.1"/>
    </source>
</evidence>
<dbReference type="GO" id="GO:0004520">
    <property type="term" value="F:DNA endonuclease activity"/>
    <property type="evidence" value="ECO:0007669"/>
    <property type="project" value="TreeGrafter"/>
</dbReference>
<evidence type="ECO:0000259" key="8">
    <source>
        <dbReference type="SMART" id="SM00485"/>
    </source>
</evidence>
<keyword evidence="3" id="KW-0378">Hydrolase</keyword>
<sequence>MGVHGLWQVLEPAGKPIALETLENKVLAVDVSLWLHQAVKGYRDAQGSPMANAHLLGLLQRVCKLLFYGVKPVFVFDGGVPQLKKQTLAARQERRTVAQESAQRKARLLLLKARHRGSKRPAPKAPVDDLYVLPPLPEHWNKLYKVEDDDWLSGGEAVWELASLDCDSEEFAALPAETRHRALLAMQHYHRWGPSKKAPKNSEAFSAYQLQGLLRKRTLQQRAEEARQEMRPELSFWGEEAQVSRVASQPNTHQVVLNTSFSKHLLPSESREGEAGWSEGSLPSLPAPARTLFRNFVRRCKGATMLWGGAEFHDPAVLKWLSEECSPNKTTGNNAANSGSTLAQGIKSPIEAVHPQVKRVVDFTSEQGETEEKVTDLRAEVDTCVKQTFEHTEPTVVEPEKVHVAVTKGLEKTTNGTSTSSALPTLPTDLSVSAKPDSRDEERLVTSTEPSVESGEKDVSQDKRQEPVEQEDSDAASDRSGSQDRGMDSAGVVEGSEAASKDACDVVGLSDEEEKDEELLAAIQASLLEQNKKEADQEPTPSSSFWKPPRTEEETRMDQYLDAYQALPKPKLFPSKRLTKAVGKLAPSKRAKAQEPQLSEDSDSS</sequence>
<dbReference type="InterPro" id="IPR029060">
    <property type="entry name" value="PIN-like_dom_sf"/>
</dbReference>
<keyword evidence="3" id="KW-0540">Nuclease</keyword>
<gene>
    <name evidence="9" type="ORF">V5799_016951</name>
</gene>
<dbReference type="Proteomes" id="UP001321473">
    <property type="component" value="Unassembled WGS sequence"/>
</dbReference>
<dbReference type="Gene3D" id="3.40.50.1010">
    <property type="entry name" value="5'-nuclease"/>
    <property type="match status" value="1"/>
</dbReference>
<evidence type="ECO:0000256" key="7">
    <source>
        <dbReference type="SAM" id="MobiDB-lite"/>
    </source>
</evidence>
<keyword evidence="5" id="KW-0234">DNA repair</keyword>
<keyword evidence="6" id="KW-0539">Nucleus</keyword>